<dbReference type="Gene3D" id="1.20.5.3070">
    <property type="match status" value="1"/>
</dbReference>
<dbReference type="GO" id="GO:0046872">
    <property type="term" value="F:metal ion binding"/>
    <property type="evidence" value="ECO:0007669"/>
    <property type="project" value="UniProtKB-KW"/>
</dbReference>
<dbReference type="PANTHER" id="PTHR33254:SF4">
    <property type="entry name" value="4-HYDROXY-4-METHYL-2-OXOGLUTARATE ALDOLASE 3-RELATED"/>
    <property type="match status" value="1"/>
</dbReference>
<accession>A0A356LJU7</accession>
<feature type="binding site" evidence="5">
    <location>
        <position position="112"/>
    </location>
    <ligand>
        <name>substrate</name>
    </ligand>
</feature>
<dbReference type="Pfam" id="PF03737">
    <property type="entry name" value="RraA-like"/>
    <property type="match status" value="1"/>
</dbReference>
<comment type="caution">
    <text evidence="6">The sequence shown here is derived from an EMBL/GenBank/DDBJ whole genome shotgun (WGS) entry which is preliminary data.</text>
</comment>
<feature type="binding site" evidence="5">
    <location>
        <position position="113"/>
    </location>
    <ligand>
        <name>Mg(2+)</name>
        <dbReference type="ChEBI" id="CHEBI:18420"/>
    </ligand>
</feature>
<name>A0A356LJU7_9BURK</name>
<evidence type="ECO:0000256" key="3">
    <source>
        <dbReference type="ARBA" id="ARBA00029596"/>
    </source>
</evidence>
<dbReference type="Gene3D" id="3.50.30.40">
    <property type="entry name" value="Ribonuclease E inhibitor RraA/RraA-like"/>
    <property type="match status" value="1"/>
</dbReference>
<dbReference type="EMBL" id="DOEK01000035">
    <property type="protein sequence ID" value="HBP31184.1"/>
    <property type="molecule type" value="Genomic_DNA"/>
</dbReference>
<gene>
    <name evidence="6" type="ORF">DD666_17470</name>
</gene>
<evidence type="ECO:0000256" key="1">
    <source>
        <dbReference type="ARBA" id="ARBA00001968"/>
    </source>
</evidence>
<dbReference type="Proteomes" id="UP000264036">
    <property type="component" value="Unassembled WGS sequence"/>
</dbReference>
<keyword evidence="5" id="KW-0460">Magnesium</keyword>
<reference evidence="6 7" key="1">
    <citation type="journal article" date="2018" name="Nat. Biotechnol.">
        <title>A standardized bacterial taxonomy based on genome phylogeny substantially revises the tree of life.</title>
        <authorList>
            <person name="Parks D.H."/>
            <person name="Chuvochina M."/>
            <person name="Waite D.W."/>
            <person name="Rinke C."/>
            <person name="Skarshewski A."/>
            <person name="Chaumeil P.A."/>
            <person name="Hugenholtz P."/>
        </authorList>
    </citation>
    <scope>NUCLEOTIDE SEQUENCE [LARGE SCALE GENOMIC DNA]</scope>
    <source>
        <strain evidence="6">UBA10707</strain>
    </source>
</reference>
<dbReference type="InterPro" id="IPR005493">
    <property type="entry name" value="RraA/RraA-like"/>
</dbReference>
<keyword evidence="5" id="KW-0479">Metal-binding</keyword>
<evidence type="ECO:0000256" key="5">
    <source>
        <dbReference type="PIRSR" id="PIRSR605493-1"/>
    </source>
</evidence>
<feature type="binding site" evidence="5">
    <location>
        <begin position="90"/>
        <end position="93"/>
    </location>
    <ligand>
        <name>substrate</name>
    </ligand>
</feature>
<evidence type="ECO:0000313" key="6">
    <source>
        <dbReference type="EMBL" id="HBP31184.1"/>
    </source>
</evidence>
<dbReference type="CDD" id="cd16841">
    <property type="entry name" value="RraA_family"/>
    <property type="match status" value="1"/>
</dbReference>
<sequence>MQEIWQDAKYRVLANAEISDALDFFGLPGSAHGLSGVTGTFRFFGPAYTLRFAPVDKQDPGTVGDFIDDVLPGQVIVLDNGGRTDCTVWGGILSQIARSRGIAGTVIHGVCRDVEEAVQCGYPIFSRGTFMRTGKDRVQVEAVNQSVSLGDVRVNKGDLVCGDRDGIVVVPAGRIQEVLDKALAIHDTEQSILDSVKSGLTLKQAREKLGYHQLQRSQ</sequence>
<comment type="cofactor">
    <cofactor evidence="1">
        <name>a divalent metal cation</name>
        <dbReference type="ChEBI" id="CHEBI:60240"/>
    </cofactor>
</comment>
<evidence type="ECO:0000256" key="4">
    <source>
        <dbReference type="ARBA" id="ARBA00030169"/>
    </source>
</evidence>
<dbReference type="SUPFAM" id="SSF89562">
    <property type="entry name" value="RraA-like"/>
    <property type="match status" value="1"/>
</dbReference>
<organism evidence="6 7">
    <name type="scientific">Advenella kashmirensis</name>
    <dbReference type="NCBI Taxonomy" id="310575"/>
    <lineage>
        <taxon>Bacteria</taxon>
        <taxon>Pseudomonadati</taxon>
        <taxon>Pseudomonadota</taxon>
        <taxon>Betaproteobacteria</taxon>
        <taxon>Burkholderiales</taxon>
        <taxon>Alcaligenaceae</taxon>
    </lineage>
</organism>
<protein>
    <recommendedName>
        <fullName evidence="2">Putative 4-hydroxy-4-methyl-2-oxoglutarate aldolase</fullName>
    </recommendedName>
    <alternativeName>
        <fullName evidence="3">Regulator of ribonuclease activity homolog</fullName>
    </alternativeName>
    <alternativeName>
        <fullName evidence="4">RraA-like protein</fullName>
    </alternativeName>
</protein>
<evidence type="ECO:0000256" key="2">
    <source>
        <dbReference type="ARBA" id="ARBA00016549"/>
    </source>
</evidence>
<dbReference type="PANTHER" id="PTHR33254">
    <property type="entry name" value="4-HYDROXY-4-METHYL-2-OXOGLUTARATE ALDOLASE 3-RELATED"/>
    <property type="match status" value="1"/>
</dbReference>
<comment type="cofactor">
    <cofactor evidence="5">
        <name>Mg(2+)</name>
        <dbReference type="ChEBI" id="CHEBI:18420"/>
    </cofactor>
</comment>
<proteinExistence type="predicted"/>
<dbReference type="AlphaFoldDB" id="A0A356LJU7"/>
<evidence type="ECO:0000313" key="7">
    <source>
        <dbReference type="Proteomes" id="UP000264036"/>
    </source>
</evidence>
<dbReference type="InterPro" id="IPR036704">
    <property type="entry name" value="RraA/RraA-like_sf"/>
</dbReference>